<dbReference type="EMBL" id="AP018227">
    <property type="protein sequence ID" value="BAY87297.1"/>
    <property type="molecule type" value="Genomic_DNA"/>
</dbReference>
<protein>
    <recommendedName>
        <fullName evidence="3">Lasso peptide</fullName>
    </recommendedName>
</protein>
<organism evidence="1 2">
    <name type="scientific">Calothrix parasitica NIES-267</name>
    <dbReference type="NCBI Taxonomy" id="1973488"/>
    <lineage>
        <taxon>Bacteria</taxon>
        <taxon>Bacillati</taxon>
        <taxon>Cyanobacteriota</taxon>
        <taxon>Cyanophyceae</taxon>
        <taxon>Nostocales</taxon>
        <taxon>Calotrichaceae</taxon>
        <taxon>Calothrix</taxon>
    </lineage>
</organism>
<proteinExistence type="predicted"/>
<accession>A0A1Z4M1F8</accession>
<dbReference type="Proteomes" id="UP000218418">
    <property type="component" value="Chromosome"/>
</dbReference>
<dbReference type="NCBIfam" id="NF033528">
    <property type="entry name" value="lasso_cyano"/>
    <property type="match status" value="1"/>
</dbReference>
<evidence type="ECO:0000313" key="1">
    <source>
        <dbReference type="EMBL" id="BAY87297.1"/>
    </source>
</evidence>
<dbReference type="OrthoDB" id="518161at2"/>
<dbReference type="AlphaFoldDB" id="A0A1Z4M1F8"/>
<name>A0A1Z4M1F8_9CYAN</name>
<gene>
    <name evidence="1" type="ORF">NIES267_68180</name>
</gene>
<keyword evidence="2" id="KW-1185">Reference proteome</keyword>
<sequence length="66" mass="7149">MKRNYTTPKLTSFGKVSEITQIVGGNKRTDFLFESGEVTSDSNDLGSLDLNCPTSIEDGCQKGIFG</sequence>
<reference evidence="1 2" key="1">
    <citation type="submission" date="2017-06" db="EMBL/GenBank/DDBJ databases">
        <title>Genome sequencing of cyanobaciteial culture collection at National Institute for Environmental Studies (NIES).</title>
        <authorList>
            <person name="Hirose Y."/>
            <person name="Shimura Y."/>
            <person name="Fujisawa T."/>
            <person name="Nakamura Y."/>
            <person name="Kawachi M."/>
        </authorList>
    </citation>
    <scope>NUCLEOTIDE SEQUENCE [LARGE SCALE GENOMIC DNA]</scope>
    <source>
        <strain evidence="1 2">NIES-267</strain>
    </source>
</reference>
<evidence type="ECO:0000313" key="2">
    <source>
        <dbReference type="Proteomes" id="UP000218418"/>
    </source>
</evidence>
<evidence type="ECO:0008006" key="3">
    <source>
        <dbReference type="Google" id="ProtNLM"/>
    </source>
</evidence>